<dbReference type="PANTHER" id="PTHR47074:SF48">
    <property type="entry name" value="POLYNUCLEOTIDYL TRANSFERASE, RIBONUCLEASE H-LIKE SUPERFAMILY PROTEIN"/>
    <property type="match status" value="1"/>
</dbReference>
<comment type="caution">
    <text evidence="3">The sequence shown here is derived from an EMBL/GenBank/DDBJ whole genome shotgun (WGS) entry which is preliminary data.</text>
</comment>
<sequence>MNRGLIVAKIILQCLGFSLTSTFEKCSYKSSWQKESGRAGLGFVARNASGDALLSGALAECYASSPLEAKAKSLLWTTTQAHNKGYSKIIFESDSLCLVNALQRGTTLLQIASMLAQIMSNSVSFNSCNWPFIKREGNKVAHSIATWALRCSAELILEGSVPECARTWTTDDVLSSNR</sequence>
<dbReference type="InterPro" id="IPR036397">
    <property type="entry name" value="RNaseH_sf"/>
</dbReference>
<keyword evidence="3" id="KW-0548">Nucleotidyltransferase</keyword>
<reference evidence="3" key="2">
    <citation type="submission" date="2022-01" db="EMBL/GenBank/DDBJ databases">
        <authorList>
            <person name="Yamashiro T."/>
            <person name="Shiraishi A."/>
            <person name="Satake H."/>
            <person name="Nakayama K."/>
        </authorList>
    </citation>
    <scope>NUCLEOTIDE SEQUENCE</scope>
</reference>
<evidence type="ECO:0000259" key="2">
    <source>
        <dbReference type="Pfam" id="PF13456"/>
    </source>
</evidence>
<organism evidence="3 4">
    <name type="scientific">Tanacetum coccineum</name>
    <dbReference type="NCBI Taxonomy" id="301880"/>
    <lineage>
        <taxon>Eukaryota</taxon>
        <taxon>Viridiplantae</taxon>
        <taxon>Streptophyta</taxon>
        <taxon>Embryophyta</taxon>
        <taxon>Tracheophyta</taxon>
        <taxon>Spermatophyta</taxon>
        <taxon>Magnoliopsida</taxon>
        <taxon>eudicotyledons</taxon>
        <taxon>Gunneridae</taxon>
        <taxon>Pentapetalae</taxon>
        <taxon>asterids</taxon>
        <taxon>campanulids</taxon>
        <taxon>Asterales</taxon>
        <taxon>Asteraceae</taxon>
        <taxon>Asteroideae</taxon>
        <taxon>Anthemideae</taxon>
        <taxon>Anthemidinae</taxon>
        <taxon>Tanacetum</taxon>
    </lineage>
</organism>
<dbReference type="GO" id="GO:0003964">
    <property type="term" value="F:RNA-directed DNA polymerase activity"/>
    <property type="evidence" value="ECO:0007669"/>
    <property type="project" value="UniProtKB-KW"/>
</dbReference>
<dbReference type="PANTHER" id="PTHR47074">
    <property type="entry name" value="BNAC02G40300D PROTEIN"/>
    <property type="match status" value="1"/>
</dbReference>
<dbReference type="Pfam" id="PF13456">
    <property type="entry name" value="RVT_3"/>
    <property type="match status" value="1"/>
</dbReference>
<feature type="chain" id="PRO_5046889382" evidence="1">
    <location>
        <begin position="21"/>
        <end position="178"/>
    </location>
</feature>
<dbReference type="Gene3D" id="3.30.420.10">
    <property type="entry name" value="Ribonuclease H-like superfamily/Ribonuclease H"/>
    <property type="match status" value="1"/>
</dbReference>
<dbReference type="CDD" id="cd06222">
    <property type="entry name" value="RNase_H_like"/>
    <property type="match status" value="1"/>
</dbReference>
<name>A0ABQ5IRV5_9ASTR</name>
<reference evidence="3" key="1">
    <citation type="journal article" date="2022" name="Int. J. Mol. Sci.">
        <title>Draft Genome of Tanacetum Coccineum: Genomic Comparison of Closely Related Tanacetum-Family Plants.</title>
        <authorList>
            <person name="Yamashiro T."/>
            <person name="Shiraishi A."/>
            <person name="Nakayama K."/>
            <person name="Satake H."/>
        </authorList>
    </citation>
    <scope>NUCLEOTIDE SEQUENCE</scope>
</reference>
<evidence type="ECO:0000313" key="4">
    <source>
        <dbReference type="Proteomes" id="UP001151760"/>
    </source>
</evidence>
<dbReference type="SUPFAM" id="SSF53098">
    <property type="entry name" value="Ribonuclease H-like"/>
    <property type="match status" value="1"/>
</dbReference>
<proteinExistence type="predicted"/>
<dbReference type="EMBL" id="BQNB010021100">
    <property type="protein sequence ID" value="GJU02884.1"/>
    <property type="molecule type" value="Genomic_DNA"/>
</dbReference>
<evidence type="ECO:0000313" key="3">
    <source>
        <dbReference type="EMBL" id="GJU02884.1"/>
    </source>
</evidence>
<dbReference type="InterPro" id="IPR052929">
    <property type="entry name" value="RNase_H-like_EbsB-rel"/>
</dbReference>
<dbReference type="Proteomes" id="UP001151760">
    <property type="component" value="Unassembled WGS sequence"/>
</dbReference>
<keyword evidence="3" id="KW-0695">RNA-directed DNA polymerase</keyword>
<keyword evidence="4" id="KW-1185">Reference proteome</keyword>
<keyword evidence="1" id="KW-0732">Signal</keyword>
<feature type="signal peptide" evidence="1">
    <location>
        <begin position="1"/>
        <end position="20"/>
    </location>
</feature>
<keyword evidence="3" id="KW-0808">Transferase</keyword>
<accession>A0ABQ5IRV5</accession>
<dbReference type="InterPro" id="IPR044730">
    <property type="entry name" value="RNase_H-like_dom_plant"/>
</dbReference>
<gene>
    <name evidence="3" type="ORF">Tco_1113222</name>
</gene>
<evidence type="ECO:0000256" key="1">
    <source>
        <dbReference type="SAM" id="SignalP"/>
    </source>
</evidence>
<protein>
    <submittedName>
        <fullName evidence="3">Reverse transcriptase</fullName>
    </submittedName>
</protein>
<dbReference type="InterPro" id="IPR012337">
    <property type="entry name" value="RNaseH-like_sf"/>
</dbReference>
<feature type="domain" description="RNase H type-1" evidence="2">
    <location>
        <begin position="28"/>
        <end position="148"/>
    </location>
</feature>
<dbReference type="InterPro" id="IPR002156">
    <property type="entry name" value="RNaseH_domain"/>
</dbReference>